<reference evidence="1" key="1">
    <citation type="submission" date="2018-06" db="EMBL/GenBank/DDBJ databases">
        <authorList>
            <person name="Zhirakovskaya E."/>
        </authorList>
    </citation>
    <scope>NUCLEOTIDE SEQUENCE</scope>
</reference>
<dbReference type="AlphaFoldDB" id="A0A3B0SGJ7"/>
<feature type="non-terminal residue" evidence="1">
    <location>
        <position position="1"/>
    </location>
</feature>
<proteinExistence type="predicted"/>
<accession>A0A3B0SGJ7</accession>
<evidence type="ECO:0000313" key="1">
    <source>
        <dbReference type="EMBL" id="VAW00107.1"/>
    </source>
</evidence>
<organism evidence="1">
    <name type="scientific">hydrothermal vent metagenome</name>
    <dbReference type="NCBI Taxonomy" id="652676"/>
    <lineage>
        <taxon>unclassified sequences</taxon>
        <taxon>metagenomes</taxon>
        <taxon>ecological metagenomes</taxon>
    </lineage>
</organism>
<dbReference type="EMBL" id="UOEK01000179">
    <property type="protein sequence ID" value="VAW00107.1"/>
    <property type="molecule type" value="Genomic_DNA"/>
</dbReference>
<sequence length="83" mass="8973">FRFIADEGEARHRPINGPLSFAAAVVASGIKARDALGSLPNIKAMVIEVPADRDPLDFNVTRQEAAAMFDEGYEATARQLSDL</sequence>
<gene>
    <name evidence="1" type="ORF">MNBD_ACTINO02-2621</name>
</gene>
<protein>
    <submittedName>
        <fullName evidence="1">Uncharacterized protein</fullName>
    </submittedName>
</protein>
<name>A0A3B0SGJ7_9ZZZZ</name>